<keyword evidence="2" id="KW-1185">Reference proteome</keyword>
<dbReference type="AlphaFoldDB" id="A0AA42CHM5"/>
<protein>
    <submittedName>
        <fullName evidence="1">Sulfur carrier protein ThiS</fullName>
    </submittedName>
</protein>
<gene>
    <name evidence="1" type="primary">thiS</name>
    <name evidence="1" type="ORF">M8523_06635</name>
</gene>
<dbReference type="CDD" id="cd00565">
    <property type="entry name" value="Ubl_ThiS"/>
    <property type="match status" value="1"/>
</dbReference>
<dbReference type="Gene3D" id="3.10.20.30">
    <property type="match status" value="1"/>
</dbReference>
<dbReference type="PANTHER" id="PTHR34472">
    <property type="entry name" value="SULFUR CARRIER PROTEIN THIS"/>
    <property type="match status" value="1"/>
</dbReference>
<dbReference type="RefSeq" id="WP_282584059.1">
    <property type="nucleotide sequence ID" value="NZ_JAMOIM010000003.1"/>
</dbReference>
<comment type="caution">
    <text evidence="1">The sequence shown here is derived from an EMBL/GenBank/DDBJ whole genome shotgun (WGS) entry which is preliminary data.</text>
</comment>
<sequence length="65" mass="6784">MTLIINGQPEDQAAETLFDLVETLGLADAMVATALNGAFVPAAARRRTALTEGDRVEILAPMQGG</sequence>
<reference evidence="1" key="1">
    <citation type="submission" date="2022-05" db="EMBL/GenBank/DDBJ databases">
        <authorList>
            <person name="Pankratov T."/>
        </authorList>
    </citation>
    <scope>NUCLEOTIDE SEQUENCE</scope>
    <source>
        <strain evidence="1">BP6-180914</strain>
    </source>
</reference>
<proteinExistence type="predicted"/>
<evidence type="ECO:0000313" key="2">
    <source>
        <dbReference type="Proteomes" id="UP001165667"/>
    </source>
</evidence>
<dbReference type="Proteomes" id="UP001165667">
    <property type="component" value="Unassembled WGS sequence"/>
</dbReference>
<dbReference type="InterPro" id="IPR012675">
    <property type="entry name" value="Beta-grasp_dom_sf"/>
</dbReference>
<dbReference type="InterPro" id="IPR003749">
    <property type="entry name" value="ThiS/MoaD-like"/>
</dbReference>
<dbReference type="NCBIfam" id="TIGR01683">
    <property type="entry name" value="thiS"/>
    <property type="match status" value="1"/>
</dbReference>
<dbReference type="PANTHER" id="PTHR34472:SF1">
    <property type="entry name" value="SULFUR CARRIER PROTEIN THIS"/>
    <property type="match status" value="1"/>
</dbReference>
<dbReference type="InterPro" id="IPR016155">
    <property type="entry name" value="Mopterin_synth/thiamin_S_b"/>
</dbReference>
<name>A0AA42CHM5_9HYPH</name>
<dbReference type="EMBL" id="JAMOIM010000003">
    <property type="protein sequence ID" value="MCW6507698.1"/>
    <property type="molecule type" value="Genomic_DNA"/>
</dbReference>
<evidence type="ECO:0000313" key="1">
    <source>
        <dbReference type="EMBL" id="MCW6507698.1"/>
    </source>
</evidence>
<dbReference type="SUPFAM" id="SSF54285">
    <property type="entry name" value="MoaD/ThiS"/>
    <property type="match status" value="1"/>
</dbReference>
<dbReference type="Pfam" id="PF02597">
    <property type="entry name" value="ThiS"/>
    <property type="match status" value="1"/>
</dbReference>
<dbReference type="InterPro" id="IPR010035">
    <property type="entry name" value="Thi_S"/>
</dbReference>
<accession>A0AA42CHM5</accession>
<organism evidence="1 2">
    <name type="scientific">Lichenifustis flavocetrariae</name>
    <dbReference type="NCBI Taxonomy" id="2949735"/>
    <lineage>
        <taxon>Bacteria</taxon>
        <taxon>Pseudomonadati</taxon>
        <taxon>Pseudomonadota</taxon>
        <taxon>Alphaproteobacteria</taxon>
        <taxon>Hyphomicrobiales</taxon>
        <taxon>Lichenihabitantaceae</taxon>
        <taxon>Lichenifustis</taxon>
    </lineage>
</organism>